<dbReference type="HOGENOM" id="CLU_069356_12_9_6"/>
<feature type="domain" description="HTH tetR-type" evidence="3">
    <location>
        <begin position="16"/>
        <end position="76"/>
    </location>
</feature>
<evidence type="ECO:0000259" key="3">
    <source>
        <dbReference type="PROSITE" id="PS50977"/>
    </source>
</evidence>
<accession>Q1N5R5</accession>
<name>Q1N5R5_9GAMM</name>
<dbReference type="PANTHER" id="PTHR30055">
    <property type="entry name" value="HTH-TYPE TRANSCRIPTIONAL REGULATOR RUTR"/>
    <property type="match status" value="1"/>
</dbReference>
<dbReference type="PRINTS" id="PR00455">
    <property type="entry name" value="HTHTETR"/>
</dbReference>
<evidence type="ECO:0000313" key="5">
    <source>
        <dbReference type="Proteomes" id="UP000004263"/>
    </source>
</evidence>
<dbReference type="InterPro" id="IPR009057">
    <property type="entry name" value="Homeodomain-like_sf"/>
</dbReference>
<dbReference type="PANTHER" id="PTHR30055:SF187">
    <property type="entry name" value="TRANSCRIPTIONAL REGULATORY PROTEIN"/>
    <property type="match status" value="1"/>
</dbReference>
<evidence type="ECO:0000313" key="4">
    <source>
        <dbReference type="EMBL" id="EAT13877.1"/>
    </source>
</evidence>
<dbReference type="GO" id="GO:0003700">
    <property type="term" value="F:DNA-binding transcription factor activity"/>
    <property type="evidence" value="ECO:0007669"/>
    <property type="project" value="TreeGrafter"/>
</dbReference>
<dbReference type="SUPFAM" id="SSF46689">
    <property type="entry name" value="Homeodomain-like"/>
    <property type="match status" value="1"/>
</dbReference>
<dbReference type="STRING" id="207949.RED65_10804"/>
<dbReference type="PROSITE" id="PS50977">
    <property type="entry name" value="HTH_TETR_2"/>
    <property type="match status" value="1"/>
</dbReference>
<comment type="caution">
    <text evidence="4">The sequence shown here is derived from an EMBL/GenBank/DDBJ whole genome shotgun (WGS) entry which is preliminary data.</text>
</comment>
<dbReference type="SUPFAM" id="SSF48498">
    <property type="entry name" value="Tetracyclin repressor-like, C-terminal domain"/>
    <property type="match status" value="1"/>
</dbReference>
<evidence type="ECO:0000256" key="2">
    <source>
        <dbReference type="PROSITE-ProRule" id="PRU00335"/>
    </source>
</evidence>
<dbReference type="OrthoDB" id="116240at2"/>
<dbReference type="AlphaFoldDB" id="Q1N5R5"/>
<dbReference type="InterPro" id="IPR001647">
    <property type="entry name" value="HTH_TetR"/>
</dbReference>
<organism evidence="4 5">
    <name type="scientific">Bermanella marisrubri</name>
    <dbReference type="NCBI Taxonomy" id="207949"/>
    <lineage>
        <taxon>Bacteria</taxon>
        <taxon>Pseudomonadati</taxon>
        <taxon>Pseudomonadota</taxon>
        <taxon>Gammaproteobacteria</taxon>
        <taxon>Oceanospirillales</taxon>
        <taxon>Oceanospirillaceae</taxon>
        <taxon>Bermanella</taxon>
    </lineage>
</organism>
<dbReference type="Proteomes" id="UP000004263">
    <property type="component" value="Unassembled WGS sequence"/>
</dbReference>
<dbReference type="EMBL" id="AAQH01000001">
    <property type="protein sequence ID" value="EAT13877.1"/>
    <property type="molecule type" value="Genomic_DNA"/>
</dbReference>
<dbReference type="InterPro" id="IPR036271">
    <property type="entry name" value="Tet_transcr_reg_TetR-rel_C_sf"/>
</dbReference>
<protein>
    <submittedName>
        <fullName evidence="4">Transcriptional Regulator, TetR family protein</fullName>
    </submittedName>
</protein>
<dbReference type="Pfam" id="PF00440">
    <property type="entry name" value="TetR_N"/>
    <property type="match status" value="1"/>
</dbReference>
<dbReference type="InterPro" id="IPR050109">
    <property type="entry name" value="HTH-type_TetR-like_transc_reg"/>
</dbReference>
<reference evidence="4 5" key="1">
    <citation type="submission" date="2006-03" db="EMBL/GenBank/DDBJ databases">
        <authorList>
            <person name="Pinhassi J."/>
            <person name="Pedros-Alio C."/>
            <person name="Ferriera S."/>
            <person name="Johnson J."/>
            <person name="Kravitz S."/>
            <person name="Halpern A."/>
            <person name="Remington K."/>
            <person name="Beeson K."/>
            <person name="Tran B."/>
            <person name="Rogers Y.-H."/>
            <person name="Friedman R."/>
            <person name="Venter J.C."/>
        </authorList>
    </citation>
    <scope>NUCLEOTIDE SEQUENCE [LARGE SCALE GENOMIC DNA]</scope>
    <source>
        <strain evidence="4 5">RED65</strain>
    </source>
</reference>
<feature type="DNA-binding region" description="H-T-H motif" evidence="2">
    <location>
        <begin position="39"/>
        <end position="58"/>
    </location>
</feature>
<keyword evidence="1 2" id="KW-0238">DNA-binding</keyword>
<proteinExistence type="predicted"/>
<evidence type="ECO:0000256" key="1">
    <source>
        <dbReference type="ARBA" id="ARBA00023125"/>
    </source>
</evidence>
<dbReference type="GO" id="GO:0000976">
    <property type="term" value="F:transcription cis-regulatory region binding"/>
    <property type="evidence" value="ECO:0007669"/>
    <property type="project" value="TreeGrafter"/>
</dbReference>
<gene>
    <name evidence="4" type="ORF">RED65_10804</name>
</gene>
<sequence length="204" mass="23356">MNQHKILESRFPGRRAGLKREILEHALHCFNELGVESTTIDVIKARCETSVGAIYHHFGNKEGILSALFFAAQDDQRLHLAQSLAISNSLRDVVSAIISSYLDWVVENPEWAKFLYQARASVAKGPFKEELNDRNLKGFREIRAKLLSFENETTDIVQSFELLPSLIIGPSENYCRAWLADRVQTSPLDYREEFSESAWRSLQR</sequence>
<dbReference type="Gene3D" id="1.10.357.10">
    <property type="entry name" value="Tetracycline Repressor, domain 2"/>
    <property type="match status" value="1"/>
</dbReference>
<keyword evidence="5" id="KW-1185">Reference proteome</keyword>
<dbReference type="RefSeq" id="WP_007017298.1">
    <property type="nucleotide sequence ID" value="NZ_CP051183.1"/>
</dbReference>